<dbReference type="AlphaFoldDB" id="A0AAV1IMS3"/>
<feature type="region of interest" description="Disordered" evidence="6">
    <location>
        <begin position="395"/>
        <end position="426"/>
    </location>
</feature>
<reference evidence="8 9" key="1">
    <citation type="submission" date="2023-10" db="EMBL/GenBank/DDBJ databases">
        <authorList>
            <person name="Maclean D."/>
            <person name="Macfadyen A."/>
        </authorList>
    </citation>
    <scope>NUCLEOTIDE SEQUENCE [LARGE SCALE GENOMIC DNA]</scope>
</reference>
<dbReference type="InterPro" id="IPR031330">
    <property type="entry name" value="Gly_Hdrlase_35_cat"/>
</dbReference>
<evidence type="ECO:0000313" key="8">
    <source>
        <dbReference type="EMBL" id="CAK0788017.1"/>
    </source>
</evidence>
<keyword evidence="9" id="KW-1185">Reference proteome</keyword>
<evidence type="ECO:0000313" key="9">
    <source>
        <dbReference type="Proteomes" id="UP001314263"/>
    </source>
</evidence>
<dbReference type="Gene3D" id="1.20.58.340">
    <property type="entry name" value="Magnesium transport protein CorA, transmembrane region"/>
    <property type="match status" value="1"/>
</dbReference>
<organism evidence="8 9">
    <name type="scientific">Coccomyxa viridis</name>
    <dbReference type="NCBI Taxonomy" id="1274662"/>
    <lineage>
        <taxon>Eukaryota</taxon>
        <taxon>Viridiplantae</taxon>
        <taxon>Chlorophyta</taxon>
        <taxon>core chlorophytes</taxon>
        <taxon>Trebouxiophyceae</taxon>
        <taxon>Trebouxiophyceae incertae sedis</taxon>
        <taxon>Coccomyxaceae</taxon>
        <taxon>Coccomyxa</taxon>
    </lineage>
</organism>
<dbReference type="Gene3D" id="3.20.20.80">
    <property type="entry name" value="Glycosidases"/>
    <property type="match status" value="1"/>
</dbReference>
<feature type="region of interest" description="Disordered" evidence="6">
    <location>
        <begin position="1"/>
        <end position="101"/>
    </location>
</feature>
<dbReference type="InterPro" id="IPR039204">
    <property type="entry name" value="MRS2-like"/>
</dbReference>
<dbReference type="PRINTS" id="PR00742">
    <property type="entry name" value="GLHYDRLASE35"/>
</dbReference>
<dbReference type="GO" id="GO:0005975">
    <property type="term" value="P:carbohydrate metabolic process"/>
    <property type="evidence" value="ECO:0007669"/>
    <property type="project" value="InterPro"/>
</dbReference>
<feature type="domain" description="Glycoside hydrolase 35 catalytic" evidence="7">
    <location>
        <begin position="552"/>
        <end position="812"/>
    </location>
</feature>
<dbReference type="PANTHER" id="PTHR23421">
    <property type="entry name" value="BETA-GALACTOSIDASE RELATED"/>
    <property type="match status" value="1"/>
</dbReference>
<gene>
    <name evidence="8" type="ORF">CVIRNUC_011239</name>
</gene>
<dbReference type="EC" id="3.2.1.23" evidence="4"/>
<evidence type="ECO:0000259" key="7">
    <source>
        <dbReference type="Pfam" id="PF01301"/>
    </source>
</evidence>
<dbReference type="Proteomes" id="UP001314263">
    <property type="component" value="Unassembled WGS sequence"/>
</dbReference>
<comment type="similarity">
    <text evidence="3 5">Belongs to the glycosyl hydrolase 35 family.</text>
</comment>
<feature type="compositionally biased region" description="Basic and acidic residues" evidence="6">
    <location>
        <begin position="82"/>
        <end position="95"/>
    </location>
</feature>
<evidence type="ECO:0000256" key="4">
    <source>
        <dbReference type="ARBA" id="ARBA00012756"/>
    </source>
</evidence>
<evidence type="ECO:0000256" key="5">
    <source>
        <dbReference type="RuleBase" id="RU003679"/>
    </source>
</evidence>
<comment type="caution">
    <text evidence="8">The sequence shown here is derived from an EMBL/GenBank/DDBJ whole genome shotgun (WGS) entry which is preliminary data.</text>
</comment>
<dbReference type="Gene3D" id="2.40.128.330">
    <property type="match status" value="1"/>
</dbReference>
<evidence type="ECO:0000256" key="1">
    <source>
        <dbReference type="ARBA" id="ARBA00001412"/>
    </source>
</evidence>
<accession>A0AAV1IMS3</accession>
<dbReference type="GO" id="GO:0004565">
    <property type="term" value="F:beta-galactosidase activity"/>
    <property type="evidence" value="ECO:0007669"/>
    <property type="project" value="UniProtKB-EC"/>
</dbReference>
<evidence type="ECO:0000256" key="6">
    <source>
        <dbReference type="SAM" id="MobiDB-lite"/>
    </source>
</evidence>
<name>A0AAV1IMS3_9CHLO</name>
<dbReference type="GO" id="GO:0015095">
    <property type="term" value="F:magnesium ion transmembrane transporter activity"/>
    <property type="evidence" value="ECO:0007669"/>
    <property type="project" value="UniProtKB-ARBA"/>
</dbReference>
<evidence type="ECO:0000256" key="3">
    <source>
        <dbReference type="ARBA" id="ARBA00009809"/>
    </source>
</evidence>
<comment type="similarity">
    <text evidence="2">Belongs to the CorA metal ion transporter (MIT) (TC 1.A.35.5) family.</text>
</comment>
<sequence length="999" mass="110199">MLAQNVNATKNKRKPPAGLDTHMLNNRTAAAAGVGKRGAETKATNSVMQRAGINRSFTGMGSRASSTGKLPMSRTASGSVLDRQEVDAGSEEGKQKASRLRIKQSMPAAEGSLLDTPNKVYLKGLASAVLSSSLAGKADTVDAISCRGIFDRRQLTVAGPRKWLLVNEQGDAAIVEADKSVLTAQLNLHTRDLRILDPMLTQMSPCAILCRDRAILINLEHVKCIVTMEYVLVLNVENRAVLSFLDELQKKLKQQYETLLKDDWEMHNDNERDYARMPFELRVVEAALDVMCQHLENLTRTIEITTAPMFQTATASKVTTDYLDRLRQMKARMTGIKTRVETMKEVLGKYLEDEDDLLDMNLTAKGQGTRHASFHLQRDSLQRYKSLDRKSLSFRHPSFRMPSGHRPSLDSIPADTQGGSPDHRDTAAQMEAAAAQLDAARRAREAERREGAIQEVEMVLQTYFHNLDNTYNKLATINENMDDVEEFIDLEMDAYRNNVIRMRVLLNASALSGVIIFTVANIMGMNVGSAPDRLSGAASFNDSPLTAYPLFLTVYVPWNVHEPFPEQYDWDGIADLEAYLQLAQDMGLYVLLRPGPYICAEWDFGGFPWWLASSKVTKGGKMKMRSDDPAYLELVDRWWSVLLPKIGRFLVEQGGNILMVQVENEFGFVGPNEKYMRHLVGTVRAILGDDLIIYTTDPPPNIAAGSLADDSVYRQRAMNPPGKSPPMCAEFYTGWLSHWGEPMANTSLDQFITSLHDTLGFANNTGSVNLYMAHGGTNFGYTAGGGGDEPGYEACITSYDYDAPISEAGDYGQPGIGGPSKFDSIRDAIKEHTGEDPPKAPPPPKIEAYGSVDLYESGSLASQLAYLYSGGGIYSELPLNMEEYGLGAGLIWYSTVLPAEQLSDGALLDLGCPIHDAATVLINGKRAGRLDRNGPYNVSLNDALATEMMSTGKDGSMRLDIIAEAFARSNEGWRFDTKGISCPKVEWNGMFQDQFYGLA</sequence>
<protein>
    <recommendedName>
        <fullName evidence="4">beta-galactosidase</fullName>
        <ecNumber evidence="4">3.2.1.23</ecNumber>
    </recommendedName>
</protein>
<dbReference type="CDD" id="cd12823">
    <property type="entry name" value="Mrs2_Mfm1p-like"/>
    <property type="match status" value="1"/>
</dbReference>
<evidence type="ECO:0000256" key="2">
    <source>
        <dbReference type="ARBA" id="ARBA00007535"/>
    </source>
</evidence>
<dbReference type="InterPro" id="IPR017853">
    <property type="entry name" value="GH"/>
</dbReference>
<comment type="catalytic activity">
    <reaction evidence="1">
        <text>Hydrolysis of terminal non-reducing beta-D-galactose residues in beta-D-galactosides.</text>
        <dbReference type="EC" id="3.2.1.23"/>
    </reaction>
</comment>
<dbReference type="Gene3D" id="2.60.120.260">
    <property type="entry name" value="Galactose-binding domain-like"/>
    <property type="match status" value="1"/>
</dbReference>
<dbReference type="InterPro" id="IPR001944">
    <property type="entry name" value="Glycoside_Hdrlase_35"/>
</dbReference>
<dbReference type="Pfam" id="PF01301">
    <property type="entry name" value="Glyco_hydro_35"/>
    <property type="match status" value="1"/>
</dbReference>
<feature type="compositionally biased region" description="Polar residues" evidence="6">
    <location>
        <begin position="55"/>
        <end position="78"/>
    </location>
</feature>
<dbReference type="Pfam" id="PF22099">
    <property type="entry name" value="MRS2-like"/>
    <property type="match status" value="1"/>
</dbReference>
<dbReference type="EMBL" id="CAUYUE010000018">
    <property type="protein sequence ID" value="CAK0788017.1"/>
    <property type="molecule type" value="Genomic_DNA"/>
</dbReference>
<proteinExistence type="inferred from homology"/>
<dbReference type="SUPFAM" id="SSF51445">
    <property type="entry name" value="(Trans)glycosidases"/>
    <property type="match status" value="1"/>
</dbReference>